<evidence type="ECO:0000259" key="18">
    <source>
        <dbReference type="PROSITE" id="PS50011"/>
    </source>
</evidence>
<evidence type="ECO:0000256" key="6">
    <source>
        <dbReference type="ARBA" id="ARBA00022679"/>
    </source>
</evidence>
<evidence type="ECO:0000256" key="11">
    <source>
        <dbReference type="ARBA" id="ARBA00040213"/>
    </source>
</evidence>
<feature type="compositionally biased region" description="Low complexity" evidence="17">
    <location>
        <begin position="1129"/>
        <end position="1172"/>
    </location>
</feature>
<feature type="compositionally biased region" description="Acidic residues" evidence="17">
    <location>
        <begin position="67"/>
        <end position="76"/>
    </location>
</feature>
<organism evidence="19 20">
    <name type="scientific">Tetranychus urticae</name>
    <name type="common">Two-spotted spider mite</name>
    <dbReference type="NCBI Taxonomy" id="32264"/>
    <lineage>
        <taxon>Eukaryota</taxon>
        <taxon>Metazoa</taxon>
        <taxon>Ecdysozoa</taxon>
        <taxon>Arthropoda</taxon>
        <taxon>Chelicerata</taxon>
        <taxon>Arachnida</taxon>
        <taxon>Acari</taxon>
        <taxon>Acariformes</taxon>
        <taxon>Trombidiformes</taxon>
        <taxon>Prostigmata</taxon>
        <taxon>Eleutherengona</taxon>
        <taxon>Raphignathae</taxon>
        <taxon>Tetranychoidea</taxon>
        <taxon>Tetranychidae</taxon>
        <taxon>Tetranychus</taxon>
    </lineage>
</organism>
<dbReference type="SMART" id="SM00220">
    <property type="entry name" value="S_TKc"/>
    <property type="match status" value="1"/>
</dbReference>
<dbReference type="Gene3D" id="3.30.200.20">
    <property type="entry name" value="Phosphorylase Kinase, domain 1"/>
    <property type="match status" value="1"/>
</dbReference>
<evidence type="ECO:0000256" key="10">
    <source>
        <dbReference type="ARBA" id="ARBA00023242"/>
    </source>
</evidence>
<dbReference type="InterPro" id="IPR008271">
    <property type="entry name" value="Ser/Thr_kinase_AS"/>
</dbReference>
<dbReference type="STRING" id="32264.T1KI83"/>
<feature type="compositionally biased region" description="Polar residues" evidence="17">
    <location>
        <begin position="733"/>
        <end position="755"/>
    </location>
</feature>
<feature type="region of interest" description="Disordered" evidence="17">
    <location>
        <begin position="728"/>
        <end position="779"/>
    </location>
</feature>
<dbReference type="eggNOG" id="KOG0600">
    <property type="taxonomic scope" value="Eukaryota"/>
</dbReference>
<evidence type="ECO:0000256" key="16">
    <source>
        <dbReference type="PROSITE-ProRule" id="PRU10141"/>
    </source>
</evidence>
<evidence type="ECO:0000256" key="17">
    <source>
        <dbReference type="SAM" id="MobiDB-lite"/>
    </source>
</evidence>
<dbReference type="PROSITE" id="PS00107">
    <property type="entry name" value="PROTEIN_KINASE_ATP"/>
    <property type="match status" value="1"/>
</dbReference>
<dbReference type="HOGENOM" id="CLU_273987_0_0_1"/>
<feature type="domain" description="Protein kinase" evidence="18">
    <location>
        <begin position="804"/>
        <end position="1099"/>
    </location>
</feature>
<dbReference type="FunFam" id="1.10.510.10:FF:000415">
    <property type="entry name" value="CMGC/CDK/CRK7 protein kinase, variant"/>
    <property type="match status" value="1"/>
</dbReference>
<dbReference type="Gene3D" id="1.10.510.10">
    <property type="entry name" value="Transferase(Phosphotransferase) domain 1"/>
    <property type="match status" value="1"/>
</dbReference>
<name>T1KI83_TETUR</name>
<feature type="compositionally biased region" description="Basic and acidic residues" evidence="17">
    <location>
        <begin position="437"/>
        <end position="501"/>
    </location>
</feature>
<dbReference type="SUPFAM" id="SSF56112">
    <property type="entry name" value="Protein kinase-like (PK-like)"/>
    <property type="match status" value="1"/>
</dbReference>
<comment type="similarity">
    <text evidence="2">Belongs to the protein kinase superfamily. CMGC Ser/Thr protein kinase family. CDC2/CDKX subfamily.</text>
</comment>
<protein>
    <recommendedName>
        <fullName evidence="11">Cyclin-dependent kinase 12</fullName>
        <ecNumber evidence="4">2.7.11.22</ecNumber>
        <ecNumber evidence="3">2.7.11.23</ecNumber>
    </recommendedName>
    <alternativeName>
        <fullName evidence="12">Cell division protein kinase 12</fullName>
    </alternativeName>
</protein>
<keyword evidence="5" id="KW-0723">Serine/threonine-protein kinase</keyword>
<dbReference type="GO" id="GO:0030332">
    <property type="term" value="F:cyclin binding"/>
    <property type="evidence" value="ECO:0007669"/>
    <property type="project" value="TreeGrafter"/>
</dbReference>
<evidence type="ECO:0000256" key="5">
    <source>
        <dbReference type="ARBA" id="ARBA00022527"/>
    </source>
</evidence>
<evidence type="ECO:0000256" key="14">
    <source>
        <dbReference type="ARBA" id="ARBA00048367"/>
    </source>
</evidence>
<evidence type="ECO:0000256" key="2">
    <source>
        <dbReference type="ARBA" id="ARBA00006485"/>
    </source>
</evidence>
<feature type="compositionally biased region" description="Basic and acidic residues" evidence="17">
    <location>
        <begin position="595"/>
        <end position="605"/>
    </location>
</feature>
<dbReference type="InterPro" id="IPR017441">
    <property type="entry name" value="Protein_kinase_ATP_BS"/>
</dbReference>
<evidence type="ECO:0000313" key="20">
    <source>
        <dbReference type="Proteomes" id="UP000015104"/>
    </source>
</evidence>
<feature type="compositionally biased region" description="Basic residues" evidence="17">
    <location>
        <begin position="23"/>
        <end position="36"/>
    </location>
</feature>
<dbReference type="Proteomes" id="UP000015104">
    <property type="component" value="Unassembled WGS sequence"/>
</dbReference>
<dbReference type="EC" id="2.7.11.23" evidence="3"/>
<evidence type="ECO:0000256" key="4">
    <source>
        <dbReference type="ARBA" id="ARBA00012425"/>
    </source>
</evidence>
<feature type="compositionally biased region" description="Low complexity" evidence="17">
    <location>
        <begin position="540"/>
        <end position="552"/>
    </location>
</feature>
<keyword evidence="7 16" id="KW-0547">Nucleotide-binding</keyword>
<dbReference type="AlphaFoldDB" id="T1KI83"/>
<keyword evidence="10" id="KW-0539">Nucleus</keyword>
<dbReference type="InterPro" id="IPR000719">
    <property type="entry name" value="Prot_kinase_dom"/>
</dbReference>
<dbReference type="EMBL" id="CAEY01000111">
    <property type="status" value="NOT_ANNOTATED_CDS"/>
    <property type="molecule type" value="Genomic_DNA"/>
</dbReference>
<feature type="compositionally biased region" description="Basic residues" evidence="17">
    <location>
        <begin position="530"/>
        <end position="539"/>
    </location>
</feature>
<dbReference type="InterPro" id="IPR011009">
    <property type="entry name" value="Kinase-like_dom_sf"/>
</dbReference>
<evidence type="ECO:0000256" key="7">
    <source>
        <dbReference type="ARBA" id="ARBA00022741"/>
    </source>
</evidence>
<dbReference type="GO" id="GO:0005524">
    <property type="term" value="F:ATP binding"/>
    <property type="evidence" value="ECO:0007669"/>
    <property type="project" value="UniProtKB-UniRule"/>
</dbReference>
<feature type="compositionally biased region" description="Basic and acidic residues" evidence="17">
    <location>
        <begin position="338"/>
        <end position="359"/>
    </location>
</feature>
<feature type="region of interest" description="Disordered" evidence="17">
    <location>
        <begin position="9"/>
        <end position="648"/>
    </location>
</feature>
<dbReference type="FunFam" id="3.30.200.20:FF:000074">
    <property type="entry name" value="cyclin-dependent kinase 12 isoform X2"/>
    <property type="match status" value="1"/>
</dbReference>
<dbReference type="PANTHER" id="PTHR24056">
    <property type="entry name" value="CELL DIVISION PROTEIN KINASE"/>
    <property type="match status" value="1"/>
</dbReference>
<comment type="catalytic activity">
    <reaction evidence="13">
        <text>L-threonyl-[protein] + ATP = O-phospho-L-threonyl-[protein] + ADP + H(+)</text>
        <dbReference type="Rhea" id="RHEA:46608"/>
        <dbReference type="Rhea" id="RHEA-COMP:11060"/>
        <dbReference type="Rhea" id="RHEA-COMP:11605"/>
        <dbReference type="ChEBI" id="CHEBI:15378"/>
        <dbReference type="ChEBI" id="CHEBI:30013"/>
        <dbReference type="ChEBI" id="CHEBI:30616"/>
        <dbReference type="ChEBI" id="CHEBI:61977"/>
        <dbReference type="ChEBI" id="CHEBI:456216"/>
        <dbReference type="EC" id="2.7.11.22"/>
    </reaction>
</comment>
<evidence type="ECO:0000256" key="15">
    <source>
        <dbReference type="ARBA" id="ARBA00049280"/>
    </source>
</evidence>
<feature type="compositionally biased region" description="Basic and acidic residues" evidence="17">
    <location>
        <begin position="205"/>
        <end position="215"/>
    </location>
</feature>
<keyword evidence="9 16" id="KW-0067">ATP-binding</keyword>
<evidence type="ECO:0000313" key="19">
    <source>
        <dbReference type="EnsemblMetazoa" id="tetur12g00430.1"/>
    </source>
</evidence>
<dbReference type="PROSITE" id="PS00108">
    <property type="entry name" value="PROTEIN_KINASE_ST"/>
    <property type="match status" value="1"/>
</dbReference>
<keyword evidence="20" id="KW-1185">Reference proteome</keyword>
<proteinExistence type="inferred from homology"/>
<sequence>MRTAIILAKMLSPVRGDVSSSSNKHRRHKKDRHRSRRNEAEDDLEEVNDDQYDPKPRILSSKPLVPEYDDISDTDDIQSQSFDDQRNDDAEEGEVGCDAEAKSVVSSVKVPDSKKGDDPDSPLSRISSQSPPLGEEEISQPSSPVLSKAADKHSTRPTQSPRSNKSKAVEITSPAKIWMDKSPPFVDKPKKSTVHLSPIDSTETDESRIDSEDRKKKPTKRHQLPPPPPPPSLASGPPSRSRTPPATPPKEFNKNDKRSKNPREPRSRTPPHTDVRRRRSPSPHSSKPWSPPPPPPPPPLSSSSASFRRRSWSKSPPPPSSDSSGSKRRRDRSPSPSRHVDRSKDRDRSKEFSDREKSPSRVKYPSTTSSSRKSSHTRSPPRDKRYSGRDLSPTPRNREKSPNRRSEPAPRSSKNYSSRSSRDQGRGSKYSSNGRGRSRDRSPHERAKDVSPYDRPRDRSPYDHPRDRSPFDRPRERSHERNRDRSPYDRSRERSPYDRSKDRSRHKSPISSSKRNVYDRDRSISPGRPRSPRSPRYRRTPVSPRSRRAPLSPRSPPLSPRAGRPHRSPMSARSPHSPRPGRSSRPGSTSPSPHRSRDNYDDVRSRQGLSLDNRYASTSLGAELMKHSKFKNKKPGELPNEMSPMPPMPPKQQLPISSLHTQQLSQQPLNPNLIHPGTILTDHPHHLHQLTQPTSQSQQSLPQPMLQQHNGFENMRASTLSTLPPLPLPNMVGSKSSQRTNAVNQAHHTPSSRLTQLPLPPTSGNPIEPVEEDQSKPVVRKRPRVISKTYPLNQDQNPRCVDVFNIISQIGEGTYGQVYKAQDKKNKSIVALKKVRLENEKEGFPITAVREIKILRQLNHENIVNLKEIVTDKQNVLDFKKDKGAFYLVFEYMDHDLMGLLESGLVNFNDANIAHTMRQLIDGLHYCHKNNFLHRDIKCSNILMNNRGQIKLADFGLARLFSAEDKLRPYTNKVITLWYRPPELLLGEERYGPAIDVWSCGCILGELFTKKPIFQASNEQVQFESIIRICGTPNSQTWPSVVYLPLWNTYNKSTKPYKRCLRERFHYIPKGALDLLDAMLCLDPAKRITAEEALKSEWLQNSTMSPPNLPQHQDCHEMWSKQRRRKQHQTQQQASQPIPHQQSSQTSQSHASLAAQSSSQQSSTLPQAQSTN</sequence>
<feature type="compositionally biased region" description="Basic and acidic residues" evidence="17">
    <location>
        <begin position="251"/>
        <end position="274"/>
    </location>
</feature>
<feature type="compositionally biased region" description="Low complexity" evidence="17">
    <location>
        <begin position="580"/>
        <end position="593"/>
    </location>
</feature>
<feature type="compositionally biased region" description="Pro residues" evidence="17">
    <location>
        <begin position="289"/>
        <end position="300"/>
    </location>
</feature>
<reference evidence="19" key="2">
    <citation type="submission" date="2015-06" db="UniProtKB">
        <authorList>
            <consortium name="EnsemblMetazoa"/>
        </authorList>
    </citation>
    <scope>IDENTIFICATION</scope>
</reference>
<evidence type="ECO:0000256" key="3">
    <source>
        <dbReference type="ARBA" id="ARBA00012409"/>
    </source>
</evidence>
<dbReference type="GO" id="GO:0032968">
    <property type="term" value="P:positive regulation of transcription elongation by RNA polymerase II"/>
    <property type="evidence" value="ECO:0007669"/>
    <property type="project" value="TreeGrafter"/>
</dbReference>
<dbReference type="InterPro" id="IPR050108">
    <property type="entry name" value="CDK"/>
</dbReference>
<dbReference type="GO" id="GO:0004693">
    <property type="term" value="F:cyclin-dependent protein serine/threonine kinase activity"/>
    <property type="evidence" value="ECO:0007669"/>
    <property type="project" value="UniProtKB-EC"/>
</dbReference>
<evidence type="ECO:0000256" key="13">
    <source>
        <dbReference type="ARBA" id="ARBA00047811"/>
    </source>
</evidence>
<feature type="compositionally biased region" description="Basic and acidic residues" evidence="17">
    <location>
        <begin position="396"/>
        <end position="408"/>
    </location>
</feature>
<comment type="subcellular location">
    <subcellularLocation>
        <location evidence="1">Nucleus</location>
    </subcellularLocation>
</comment>
<comment type="catalytic activity">
    <reaction evidence="14">
        <text>L-seryl-[protein] + ATP = O-phospho-L-seryl-[protein] + ADP + H(+)</text>
        <dbReference type="Rhea" id="RHEA:17989"/>
        <dbReference type="Rhea" id="RHEA-COMP:9863"/>
        <dbReference type="Rhea" id="RHEA-COMP:11604"/>
        <dbReference type="ChEBI" id="CHEBI:15378"/>
        <dbReference type="ChEBI" id="CHEBI:29999"/>
        <dbReference type="ChEBI" id="CHEBI:30616"/>
        <dbReference type="ChEBI" id="CHEBI:83421"/>
        <dbReference type="ChEBI" id="CHEBI:456216"/>
        <dbReference type="EC" id="2.7.11.22"/>
    </reaction>
</comment>
<comment type="catalytic activity">
    <reaction evidence="15">
        <text>[DNA-directed RNA polymerase] + ATP = phospho-[DNA-directed RNA polymerase] + ADP + H(+)</text>
        <dbReference type="Rhea" id="RHEA:10216"/>
        <dbReference type="Rhea" id="RHEA-COMP:11321"/>
        <dbReference type="Rhea" id="RHEA-COMP:11322"/>
        <dbReference type="ChEBI" id="CHEBI:15378"/>
        <dbReference type="ChEBI" id="CHEBI:30616"/>
        <dbReference type="ChEBI" id="CHEBI:43176"/>
        <dbReference type="ChEBI" id="CHEBI:68546"/>
        <dbReference type="ChEBI" id="CHEBI:456216"/>
        <dbReference type="EC" id="2.7.11.23"/>
    </reaction>
</comment>
<evidence type="ECO:0000256" key="1">
    <source>
        <dbReference type="ARBA" id="ARBA00004123"/>
    </source>
</evidence>
<keyword evidence="8" id="KW-0418">Kinase</keyword>
<dbReference type="GO" id="GO:0008353">
    <property type="term" value="F:RNA polymerase II CTD heptapeptide repeat kinase activity"/>
    <property type="evidence" value="ECO:0007669"/>
    <property type="project" value="UniProtKB-EC"/>
</dbReference>
<accession>T1KI83</accession>
<feature type="compositionally biased region" description="Acidic residues" evidence="17">
    <location>
        <begin position="40"/>
        <end position="51"/>
    </location>
</feature>
<reference evidence="20" key="1">
    <citation type="submission" date="2011-08" db="EMBL/GenBank/DDBJ databases">
        <authorList>
            <person name="Rombauts S."/>
        </authorList>
    </citation>
    <scope>NUCLEOTIDE SEQUENCE</scope>
    <source>
        <strain evidence="20">London</strain>
    </source>
</reference>
<feature type="region of interest" description="Disordered" evidence="17">
    <location>
        <begin position="1099"/>
        <end position="1172"/>
    </location>
</feature>
<feature type="compositionally biased region" description="Polar residues" evidence="17">
    <location>
        <begin position="607"/>
        <end position="620"/>
    </location>
</feature>
<dbReference type="GO" id="GO:0008024">
    <property type="term" value="C:cyclin/CDK positive transcription elongation factor complex"/>
    <property type="evidence" value="ECO:0007669"/>
    <property type="project" value="TreeGrafter"/>
</dbReference>
<dbReference type="EnsemblMetazoa" id="tetur12g00430.1">
    <property type="protein sequence ID" value="tetur12g00430.1"/>
    <property type="gene ID" value="tetur12g00430"/>
</dbReference>
<feature type="compositionally biased region" description="Low complexity" evidence="17">
    <location>
        <begin position="233"/>
        <end position="244"/>
    </location>
</feature>
<evidence type="ECO:0000256" key="12">
    <source>
        <dbReference type="ARBA" id="ARBA00041920"/>
    </source>
</evidence>
<evidence type="ECO:0000256" key="8">
    <source>
        <dbReference type="ARBA" id="ARBA00022777"/>
    </source>
</evidence>
<dbReference type="PANTHER" id="PTHR24056:SF546">
    <property type="entry name" value="CYCLIN-DEPENDENT KINASE 12"/>
    <property type="match status" value="1"/>
</dbReference>
<dbReference type="Pfam" id="PF00069">
    <property type="entry name" value="Pkinase"/>
    <property type="match status" value="1"/>
</dbReference>
<dbReference type="PROSITE" id="PS50011">
    <property type="entry name" value="PROTEIN_KINASE_DOM"/>
    <property type="match status" value="1"/>
</dbReference>
<dbReference type="EC" id="2.7.11.22" evidence="4"/>
<feature type="binding site" evidence="16">
    <location>
        <position position="833"/>
    </location>
    <ligand>
        <name>ATP</name>
        <dbReference type="ChEBI" id="CHEBI:30616"/>
    </ligand>
</feature>
<keyword evidence="6" id="KW-0808">Transferase</keyword>
<evidence type="ECO:0000256" key="9">
    <source>
        <dbReference type="ARBA" id="ARBA00022840"/>
    </source>
</evidence>